<organism evidence="1 2">
    <name type="scientific">Eumeta variegata</name>
    <name type="common">Bagworm moth</name>
    <name type="synonym">Eumeta japonica</name>
    <dbReference type="NCBI Taxonomy" id="151549"/>
    <lineage>
        <taxon>Eukaryota</taxon>
        <taxon>Metazoa</taxon>
        <taxon>Ecdysozoa</taxon>
        <taxon>Arthropoda</taxon>
        <taxon>Hexapoda</taxon>
        <taxon>Insecta</taxon>
        <taxon>Pterygota</taxon>
        <taxon>Neoptera</taxon>
        <taxon>Endopterygota</taxon>
        <taxon>Lepidoptera</taxon>
        <taxon>Glossata</taxon>
        <taxon>Ditrysia</taxon>
        <taxon>Tineoidea</taxon>
        <taxon>Psychidae</taxon>
        <taxon>Oiketicinae</taxon>
        <taxon>Eumeta</taxon>
    </lineage>
</organism>
<dbReference type="EMBL" id="BGZK01001241">
    <property type="protein sequence ID" value="GBP75245.1"/>
    <property type="molecule type" value="Genomic_DNA"/>
</dbReference>
<sequence length="164" mass="18399">MTHCRVPPEPSVRARARNERSLFHSIGRCDRVEERQRPHATYTATRAPTRVVSACDAAPDPLSNKKYKRMVLGPLRETAVSAGCGFIHPNIEYIIFHLDPMRSFHRRLQFQSVDTNSGPDSDLDPDTNLNIELRPHSNPTSDVNTDFGSVSDLLILTLRTAPPV</sequence>
<evidence type="ECO:0000313" key="1">
    <source>
        <dbReference type="EMBL" id="GBP75245.1"/>
    </source>
</evidence>
<accession>A0A4C1YLM4</accession>
<keyword evidence="2" id="KW-1185">Reference proteome</keyword>
<name>A0A4C1YLM4_EUMVA</name>
<gene>
    <name evidence="1" type="ORF">EVAR_45444_1</name>
</gene>
<comment type="caution">
    <text evidence="1">The sequence shown here is derived from an EMBL/GenBank/DDBJ whole genome shotgun (WGS) entry which is preliminary data.</text>
</comment>
<evidence type="ECO:0000313" key="2">
    <source>
        <dbReference type="Proteomes" id="UP000299102"/>
    </source>
</evidence>
<proteinExistence type="predicted"/>
<protein>
    <submittedName>
        <fullName evidence="1">Uncharacterized protein</fullName>
    </submittedName>
</protein>
<dbReference type="Proteomes" id="UP000299102">
    <property type="component" value="Unassembled WGS sequence"/>
</dbReference>
<dbReference type="AlphaFoldDB" id="A0A4C1YLM4"/>
<reference evidence="1 2" key="1">
    <citation type="journal article" date="2019" name="Commun. Biol.">
        <title>The bagworm genome reveals a unique fibroin gene that provides high tensile strength.</title>
        <authorList>
            <person name="Kono N."/>
            <person name="Nakamura H."/>
            <person name="Ohtoshi R."/>
            <person name="Tomita M."/>
            <person name="Numata K."/>
            <person name="Arakawa K."/>
        </authorList>
    </citation>
    <scope>NUCLEOTIDE SEQUENCE [LARGE SCALE GENOMIC DNA]</scope>
</reference>